<dbReference type="InterPro" id="IPR000889">
    <property type="entry name" value="Glutathione_peroxidase"/>
</dbReference>
<keyword evidence="8" id="KW-1185">Reference proteome</keyword>
<gene>
    <name evidence="7" type="ORF">SAMN05216574_11053</name>
</gene>
<proteinExistence type="inferred from homology"/>
<dbReference type="GO" id="GO:0034599">
    <property type="term" value="P:cellular response to oxidative stress"/>
    <property type="evidence" value="ECO:0007669"/>
    <property type="project" value="TreeGrafter"/>
</dbReference>
<dbReference type="STRING" id="1798228.SAMN05216574_11053"/>
<evidence type="ECO:0000313" key="8">
    <source>
        <dbReference type="Proteomes" id="UP000198589"/>
    </source>
</evidence>
<dbReference type="PANTHER" id="PTHR11592:SF40">
    <property type="entry name" value="THIOREDOXIN_GLUTATHIONE PEROXIDASE BTUE"/>
    <property type="match status" value="1"/>
</dbReference>
<dbReference type="Pfam" id="PF00255">
    <property type="entry name" value="GSHPx"/>
    <property type="match status" value="1"/>
</dbReference>
<evidence type="ECO:0000256" key="6">
    <source>
        <dbReference type="SAM" id="MobiDB-lite"/>
    </source>
</evidence>
<evidence type="ECO:0000313" key="7">
    <source>
        <dbReference type="EMBL" id="SFF22525.1"/>
    </source>
</evidence>
<dbReference type="SUPFAM" id="SSF52833">
    <property type="entry name" value="Thioredoxin-like"/>
    <property type="match status" value="1"/>
</dbReference>
<sequence length="184" mass="19674">MEKDPPAPHPSHARGGPLHGGHPSLLDVPLSTLQGEPTTLRDLTGGRPALVVNVASRCGLTPQYAGLESLHEEYAARGFTVVGVPCNQFMGQEPGTAEEIAEFCSATYGVTFPMTEKVEVNGPAAHPLFRQLTAIPDVDGKDGEVAWNFEKWVLSGQGEVVARFRPRTEPDAPEVRAAIESVLP</sequence>
<dbReference type="OrthoDB" id="9785502at2"/>
<dbReference type="CDD" id="cd00340">
    <property type="entry name" value="GSH_Peroxidase"/>
    <property type="match status" value="1"/>
</dbReference>
<keyword evidence="2 5" id="KW-0575">Peroxidase</keyword>
<dbReference type="RefSeq" id="WP_092199664.1">
    <property type="nucleotide sequence ID" value="NZ_FOND01000010.1"/>
</dbReference>
<dbReference type="PRINTS" id="PR01011">
    <property type="entry name" value="GLUTPROXDASE"/>
</dbReference>
<reference evidence="8" key="1">
    <citation type="submission" date="2016-10" db="EMBL/GenBank/DDBJ databases">
        <authorList>
            <person name="Varghese N."/>
            <person name="Submissions S."/>
        </authorList>
    </citation>
    <scope>NUCLEOTIDE SEQUENCE [LARGE SCALE GENOMIC DNA]</scope>
    <source>
        <strain evidence="8">DSM 46838</strain>
    </source>
</reference>
<accession>A0A1I2GXQ3</accession>
<keyword evidence="3 5" id="KW-0560">Oxidoreductase</keyword>
<dbReference type="Gene3D" id="3.40.30.10">
    <property type="entry name" value="Glutaredoxin"/>
    <property type="match status" value="1"/>
</dbReference>
<dbReference type="Proteomes" id="UP000198589">
    <property type="component" value="Unassembled WGS sequence"/>
</dbReference>
<feature type="region of interest" description="Disordered" evidence="6">
    <location>
        <begin position="1"/>
        <end position="30"/>
    </location>
</feature>
<dbReference type="EMBL" id="FOND01000010">
    <property type="protein sequence ID" value="SFF22525.1"/>
    <property type="molecule type" value="Genomic_DNA"/>
</dbReference>
<evidence type="ECO:0000256" key="3">
    <source>
        <dbReference type="ARBA" id="ARBA00023002"/>
    </source>
</evidence>
<evidence type="ECO:0000256" key="5">
    <source>
        <dbReference type="RuleBase" id="RU000499"/>
    </source>
</evidence>
<comment type="similarity">
    <text evidence="1 5">Belongs to the glutathione peroxidase family.</text>
</comment>
<evidence type="ECO:0000256" key="1">
    <source>
        <dbReference type="ARBA" id="ARBA00006926"/>
    </source>
</evidence>
<dbReference type="AlphaFoldDB" id="A0A1I2GXQ3"/>
<dbReference type="PANTHER" id="PTHR11592">
    <property type="entry name" value="GLUTATHIONE PEROXIDASE"/>
    <property type="match status" value="1"/>
</dbReference>
<organism evidence="7 8">
    <name type="scientific">Blastococcus tunisiensis</name>
    <dbReference type="NCBI Taxonomy" id="1798228"/>
    <lineage>
        <taxon>Bacteria</taxon>
        <taxon>Bacillati</taxon>
        <taxon>Actinomycetota</taxon>
        <taxon>Actinomycetes</taxon>
        <taxon>Geodermatophilales</taxon>
        <taxon>Geodermatophilaceae</taxon>
        <taxon>Blastococcus</taxon>
    </lineage>
</organism>
<name>A0A1I2GXQ3_9ACTN</name>
<evidence type="ECO:0000256" key="4">
    <source>
        <dbReference type="PIRSR" id="PIRSR000303-1"/>
    </source>
</evidence>
<dbReference type="PROSITE" id="PS51355">
    <property type="entry name" value="GLUTATHIONE_PEROXID_3"/>
    <property type="match status" value="1"/>
</dbReference>
<dbReference type="PIRSF" id="PIRSF000303">
    <property type="entry name" value="Glutathion_perox"/>
    <property type="match status" value="1"/>
</dbReference>
<dbReference type="GO" id="GO:0004601">
    <property type="term" value="F:peroxidase activity"/>
    <property type="evidence" value="ECO:0007669"/>
    <property type="project" value="UniProtKB-KW"/>
</dbReference>
<protein>
    <recommendedName>
        <fullName evidence="5">Glutathione peroxidase</fullName>
    </recommendedName>
</protein>
<feature type="active site" evidence="4">
    <location>
        <position position="58"/>
    </location>
</feature>
<dbReference type="InterPro" id="IPR036249">
    <property type="entry name" value="Thioredoxin-like_sf"/>
</dbReference>
<evidence type="ECO:0000256" key="2">
    <source>
        <dbReference type="ARBA" id="ARBA00022559"/>
    </source>
</evidence>